<proteinExistence type="predicted"/>
<dbReference type="GO" id="GO:0003676">
    <property type="term" value="F:nucleic acid binding"/>
    <property type="evidence" value="ECO:0007669"/>
    <property type="project" value="InterPro"/>
</dbReference>
<dbReference type="InterPro" id="IPR036397">
    <property type="entry name" value="RNaseH_sf"/>
</dbReference>
<dbReference type="AlphaFoldDB" id="A0A2J7QL49"/>
<dbReference type="Proteomes" id="UP000235965">
    <property type="component" value="Unassembled WGS sequence"/>
</dbReference>
<sequence length="73" mass="8567">MCLAPPPRSPDLSSCKFFLWGYLKCRVCIHKPHSLTELKDAIRVQLQLIDREMLGENHIQEDGRHLQDLIFHK</sequence>
<comment type="caution">
    <text evidence="1">The sequence shown here is derived from an EMBL/GenBank/DDBJ whole genome shotgun (WGS) entry which is preliminary data.</text>
</comment>
<protein>
    <submittedName>
        <fullName evidence="1">Uncharacterized protein</fullName>
    </submittedName>
</protein>
<evidence type="ECO:0000313" key="2">
    <source>
        <dbReference type="Proteomes" id="UP000235965"/>
    </source>
</evidence>
<accession>A0A2J7QL49</accession>
<dbReference type="Gene3D" id="3.30.420.10">
    <property type="entry name" value="Ribonuclease H-like superfamily/Ribonuclease H"/>
    <property type="match status" value="1"/>
</dbReference>
<organism evidence="1 2">
    <name type="scientific">Cryptotermes secundus</name>
    <dbReference type="NCBI Taxonomy" id="105785"/>
    <lineage>
        <taxon>Eukaryota</taxon>
        <taxon>Metazoa</taxon>
        <taxon>Ecdysozoa</taxon>
        <taxon>Arthropoda</taxon>
        <taxon>Hexapoda</taxon>
        <taxon>Insecta</taxon>
        <taxon>Pterygota</taxon>
        <taxon>Neoptera</taxon>
        <taxon>Polyneoptera</taxon>
        <taxon>Dictyoptera</taxon>
        <taxon>Blattodea</taxon>
        <taxon>Blattoidea</taxon>
        <taxon>Termitoidae</taxon>
        <taxon>Kalotermitidae</taxon>
        <taxon>Cryptotermitinae</taxon>
        <taxon>Cryptotermes</taxon>
    </lineage>
</organism>
<evidence type="ECO:0000313" key="1">
    <source>
        <dbReference type="EMBL" id="PNF29312.1"/>
    </source>
</evidence>
<gene>
    <name evidence="1" type="ORF">B7P43_G08432</name>
</gene>
<dbReference type="InParanoid" id="A0A2J7QL49"/>
<dbReference type="EMBL" id="NEVH01013251">
    <property type="protein sequence ID" value="PNF29312.1"/>
    <property type="molecule type" value="Genomic_DNA"/>
</dbReference>
<reference evidence="1 2" key="1">
    <citation type="submission" date="2017-12" db="EMBL/GenBank/DDBJ databases">
        <title>Hemimetabolous genomes reveal molecular basis of termite eusociality.</title>
        <authorList>
            <person name="Harrison M.C."/>
            <person name="Jongepier E."/>
            <person name="Robertson H.M."/>
            <person name="Arning N."/>
            <person name="Bitard-Feildel T."/>
            <person name="Chao H."/>
            <person name="Childers C.P."/>
            <person name="Dinh H."/>
            <person name="Doddapaneni H."/>
            <person name="Dugan S."/>
            <person name="Gowin J."/>
            <person name="Greiner C."/>
            <person name="Han Y."/>
            <person name="Hu H."/>
            <person name="Hughes D.S.T."/>
            <person name="Huylmans A.-K."/>
            <person name="Kemena C."/>
            <person name="Kremer L.P.M."/>
            <person name="Lee S.L."/>
            <person name="Lopez-Ezquerra A."/>
            <person name="Mallet L."/>
            <person name="Monroy-Kuhn J.M."/>
            <person name="Moser A."/>
            <person name="Murali S.C."/>
            <person name="Muzny D.M."/>
            <person name="Otani S."/>
            <person name="Piulachs M.-D."/>
            <person name="Poelchau M."/>
            <person name="Qu J."/>
            <person name="Schaub F."/>
            <person name="Wada-Katsumata A."/>
            <person name="Worley K.C."/>
            <person name="Xie Q."/>
            <person name="Ylla G."/>
            <person name="Poulsen M."/>
            <person name="Gibbs R.A."/>
            <person name="Schal C."/>
            <person name="Richards S."/>
            <person name="Belles X."/>
            <person name="Korb J."/>
            <person name="Bornberg-Bauer E."/>
        </authorList>
    </citation>
    <scope>NUCLEOTIDE SEQUENCE [LARGE SCALE GENOMIC DNA]</scope>
    <source>
        <tissue evidence="1">Whole body</tissue>
    </source>
</reference>
<keyword evidence="2" id="KW-1185">Reference proteome</keyword>
<name>A0A2J7QL49_9NEOP</name>